<dbReference type="InterPro" id="IPR026960">
    <property type="entry name" value="RVT-Znf"/>
</dbReference>
<dbReference type="GO" id="GO:0003676">
    <property type="term" value="F:nucleic acid binding"/>
    <property type="evidence" value="ECO:0007669"/>
    <property type="project" value="InterPro"/>
</dbReference>
<dbReference type="Proteomes" id="UP000233837">
    <property type="component" value="Unassembled WGS sequence"/>
</dbReference>
<sequence>MGGLGFHANSKWVGPLRSRIAWEFISKPQSLFHRCMELKYGNWPWVDEFRRGDSSVWKLICDGANSLSCCVRWRVSNGMAIDILNHTWIWDRALSLWPTFCDIEAVEDRTVSDFISPAGEWDVQNLLKCFGEALVNRILEIKIWNELQEDVLELMKIPIGSTLSAVACDMNFLGVDDPCCAILKAGLRPRESMFWWRVYKNIVPTNYWLFARGFEVDVKCLIGCGLDEDLNHVTTWCKQLLEVLKILHEWGLCVPQFVNFSALLEALEVNVKTKGSAMKLYCLAVHHSWLNRNAIKHGKDVATPIFMAASILEIFKHDGFLSHLEQRDAIQSFGLCLHTSWCPPPTSWLKINVDGALHSSNAGGIGIVIRDNYGRLIVAAGWSLCHWDSTQVELMAIQGIGKLVADWMFELNGVIVEGDNASVMKYMQNFTCKELWNCSWRIGISGIG</sequence>
<evidence type="ECO:0000259" key="2">
    <source>
        <dbReference type="Pfam" id="PF13966"/>
    </source>
</evidence>
<proteinExistence type="predicted"/>
<reference evidence="3 4" key="2">
    <citation type="journal article" date="2017" name="Nature">
        <title>The Apostasia genome and the evolution of orchids.</title>
        <authorList>
            <person name="Zhang G.Q."/>
            <person name="Liu K.W."/>
            <person name="Li Z."/>
            <person name="Lohaus R."/>
            <person name="Hsiao Y.Y."/>
            <person name="Niu S.C."/>
            <person name="Wang J.Y."/>
            <person name="Lin Y.C."/>
            <person name="Xu Q."/>
            <person name="Chen L.J."/>
            <person name="Yoshida K."/>
            <person name="Fujiwara S."/>
            <person name="Wang Z.W."/>
            <person name="Zhang Y.Q."/>
            <person name="Mitsuda N."/>
            <person name="Wang M."/>
            <person name="Liu G.H."/>
            <person name="Pecoraro L."/>
            <person name="Huang H.X."/>
            <person name="Xiao X.J."/>
            <person name="Lin M."/>
            <person name="Wu X.Y."/>
            <person name="Wu W.L."/>
            <person name="Chen Y.Y."/>
            <person name="Chang S.B."/>
            <person name="Sakamoto S."/>
            <person name="Ohme-Takagi M."/>
            <person name="Yagi M."/>
            <person name="Zeng S.J."/>
            <person name="Shen C.Y."/>
            <person name="Yeh C.M."/>
            <person name="Luo Y.B."/>
            <person name="Tsai W.C."/>
            <person name="Van de Peer Y."/>
            <person name="Liu Z.J."/>
        </authorList>
    </citation>
    <scope>NUCLEOTIDE SEQUENCE [LARGE SCALE GENOMIC DNA]</scope>
    <source>
        <tissue evidence="3">The whole plant</tissue>
    </source>
</reference>
<dbReference type="EMBL" id="KZ503843">
    <property type="protein sequence ID" value="PKU61067.1"/>
    <property type="molecule type" value="Genomic_DNA"/>
</dbReference>
<feature type="domain" description="RNase H type-1" evidence="1">
    <location>
        <begin position="352"/>
        <end position="431"/>
    </location>
</feature>
<name>A0A2I0VCE1_9ASPA</name>
<dbReference type="AlphaFoldDB" id="A0A2I0VCE1"/>
<evidence type="ECO:0000313" key="4">
    <source>
        <dbReference type="Proteomes" id="UP000233837"/>
    </source>
</evidence>
<dbReference type="Pfam" id="PF13966">
    <property type="entry name" value="zf-RVT"/>
    <property type="match status" value="1"/>
</dbReference>
<feature type="domain" description="Reverse transcriptase zinc-binding" evidence="2">
    <location>
        <begin position="179"/>
        <end position="239"/>
    </location>
</feature>
<dbReference type="GO" id="GO:0004523">
    <property type="term" value="F:RNA-DNA hybrid ribonuclease activity"/>
    <property type="evidence" value="ECO:0007669"/>
    <property type="project" value="InterPro"/>
</dbReference>
<evidence type="ECO:0000259" key="1">
    <source>
        <dbReference type="Pfam" id="PF13456"/>
    </source>
</evidence>
<dbReference type="PANTHER" id="PTHR47074">
    <property type="entry name" value="BNAC02G40300D PROTEIN"/>
    <property type="match status" value="1"/>
</dbReference>
<keyword evidence="4" id="KW-1185">Reference proteome</keyword>
<organism evidence="3 4">
    <name type="scientific">Dendrobium catenatum</name>
    <dbReference type="NCBI Taxonomy" id="906689"/>
    <lineage>
        <taxon>Eukaryota</taxon>
        <taxon>Viridiplantae</taxon>
        <taxon>Streptophyta</taxon>
        <taxon>Embryophyta</taxon>
        <taxon>Tracheophyta</taxon>
        <taxon>Spermatophyta</taxon>
        <taxon>Magnoliopsida</taxon>
        <taxon>Liliopsida</taxon>
        <taxon>Asparagales</taxon>
        <taxon>Orchidaceae</taxon>
        <taxon>Epidendroideae</taxon>
        <taxon>Malaxideae</taxon>
        <taxon>Dendrobiinae</taxon>
        <taxon>Dendrobium</taxon>
    </lineage>
</organism>
<reference evidence="3 4" key="1">
    <citation type="journal article" date="2016" name="Sci. Rep.">
        <title>The Dendrobium catenatum Lindl. genome sequence provides insights into polysaccharide synthase, floral development and adaptive evolution.</title>
        <authorList>
            <person name="Zhang G.Q."/>
            <person name="Xu Q."/>
            <person name="Bian C."/>
            <person name="Tsai W.C."/>
            <person name="Yeh C.M."/>
            <person name="Liu K.W."/>
            <person name="Yoshida K."/>
            <person name="Zhang L.S."/>
            <person name="Chang S.B."/>
            <person name="Chen F."/>
            <person name="Shi Y."/>
            <person name="Su Y.Y."/>
            <person name="Zhang Y.Q."/>
            <person name="Chen L.J."/>
            <person name="Yin Y."/>
            <person name="Lin M."/>
            <person name="Huang H."/>
            <person name="Deng H."/>
            <person name="Wang Z.W."/>
            <person name="Zhu S.L."/>
            <person name="Zhao X."/>
            <person name="Deng C."/>
            <person name="Niu S.C."/>
            <person name="Huang J."/>
            <person name="Wang M."/>
            <person name="Liu G.H."/>
            <person name="Yang H.J."/>
            <person name="Xiao X.J."/>
            <person name="Hsiao Y.Y."/>
            <person name="Wu W.L."/>
            <person name="Chen Y.Y."/>
            <person name="Mitsuda N."/>
            <person name="Ohme-Takagi M."/>
            <person name="Luo Y.B."/>
            <person name="Van de Peer Y."/>
            <person name="Liu Z.J."/>
        </authorList>
    </citation>
    <scope>NUCLEOTIDE SEQUENCE [LARGE SCALE GENOMIC DNA]</scope>
    <source>
        <tissue evidence="3">The whole plant</tissue>
    </source>
</reference>
<dbReference type="InterPro" id="IPR052929">
    <property type="entry name" value="RNase_H-like_EbsB-rel"/>
</dbReference>
<dbReference type="Gene3D" id="3.30.420.10">
    <property type="entry name" value="Ribonuclease H-like superfamily/Ribonuclease H"/>
    <property type="match status" value="1"/>
</dbReference>
<dbReference type="InterPro" id="IPR036397">
    <property type="entry name" value="RNaseH_sf"/>
</dbReference>
<dbReference type="PANTHER" id="PTHR47074:SF11">
    <property type="entry name" value="REVERSE TRANSCRIPTASE-LIKE PROTEIN"/>
    <property type="match status" value="1"/>
</dbReference>
<dbReference type="InterPro" id="IPR002156">
    <property type="entry name" value="RNaseH_domain"/>
</dbReference>
<evidence type="ECO:0000313" key="3">
    <source>
        <dbReference type="EMBL" id="PKU61067.1"/>
    </source>
</evidence>
<protein>
    <submittedName>
        <fullName evidence="3">Uncharacterized protein</fullName>
    </submittedName>
</protein>
<accession>A0A2I0VCE1</accession>
<gene>
    <name evidence="3" type="ORF">MA16_Dca027076</name>
</gene>
<dbReference type="Pfam" id="PF13456">
    <property type="entry name" value="RVT_3"/>
    <property type="match status" value="1"/>
</dbReference>